<sequence>MSFHKKSEVLRCSKCNNGLQYASESKQGPLLWCDKCDKLYLYTGPESFVIAKNIPDYLISEAMNELFLRELK</sequence>
<name>A0A8S5RS69_9CAUD</name>
<dbReference type="EMBL" id="BK057794">
    <property type="protein sequence ID" value="DAE92105.1"/>
    <property type="molecule type" value="Genomic_DNA"/>
</dbReference>
<reference evidence="1" key="1">
    <citation type="journal article" date="2021" name="Proc. Natl. Acad. Sci. U.S.A.">
        <title>A Catalog of Tens of Thousands of Viruses from Human Metagenomes Reveals Hidden Associations with Chronic Diseases.</title>
        <authorList>
            <person name="Tisza M.J."/>
            <person name="Buck C.B."/>
        </authorList>
    </citation>
    <scope>NUCLEOTIDE SEQUENCE</scope>
    <source>
        <strain evidence="1">Ct5xZ3</strain>
    </source>
</reference>
<proteinExistence type="predicted"/>
<organism evidence="1">
    <name type="scientific">Myoviridae sp. ct5xZ3</name>
    <dbReference type="NCBI Taxonomy" id="2827601"/>
    <lineage>
        <taxon>Viruses</taxon>
        <taxon>Duplodnaviria</taxon>
        <taxon>Heunggongvirae</taxon>
        <taxon>Uroviricota</taxon>
        <taxon>Caudoviricetes</taxon>
    </lineage>
</organism>
<accession>A0A8S5RS69</accession>
<protein>
    <submittedName>
        <fullName evidence="1">Tetraacyldisaccharide-1-P 4-kinase</fullName>
    </submittedName>
</protein>
<evidence type="ECO:0000313" key="1">
    <source>
        <dbReference type="EMBL" id="DAE92105.1"/>
    </source>
</evidence>